<evidence type="ECO:0000259" key="2">
    <source>
        <dbReference type="Pfam" id="PF17100"/>
    </source>
</evidence>
<dbReference type="Pfam" id="PF17100">
    <property type="entry name" value="NACHT_N"/>
    <property type="match status" value="1"/>
</dbReference>
<evidence type="ECO:0000256" key="1">
    <source>
        <dbReference type="SAM" id="MobiDB-lite"/>
    </source>
</evidence>
<proteinExistence type="predicted"/>
<accession>A0A7U3Q046</accession>
<gene>
    <name evidence="3" type="ORF">C2857_001983</name>
</gene>
<dbReference type="AlphaFoldDB" id="A0A7U3Q046"/>
<feature type="domain" description="NWD NACHT-NTPase N-terminal" evidence="2">
    <location>
        <begin position="98"/>
        <end position="210"/>
    </location>
</feature>
<name>A0A7U3Q046_EPIFF</name>
<reference evidence="3 4" key="1">
    <citation type="journal article" date="2018" name="PLoS Genet.">
        <title>Repeat elements organise 3D genome structure and mediate transcription in the filamentous fungus Epichloe festucae.</title>
        <authorList>
            <person name="Winter D.J."/>
            <person name="Ganley A.R.D."/>
            <person name="Young C.A."/>
            <person name="Liachko I."/>
            <person name="Schardl C.L."/>
            <person name="Dupont P.Y."/>
            <person name="Berry D."/>
            <person name="Ram A."/>
            <person name="Scott B."/>
            <person name="Cox M.P."/>
        </authorList>
    </citation>
    <scope>NUCLEOTIDE SEQUENCE [LARGE SCALE GENOMIC DNA]</scope>
    <source>
        <strain evidence="3 4">Fl1</strain>
    </source>
</reference>
<organism evidence="3 4">
    <name type="scientific">Epichloe festucae (strain Fl1)</name>
    <dbReference type="NCBI Taxonomy" id="877507"/>
    <lineage>
        <taxon>Eukaryota</taxon>
        <taxon>Fungi</taxon>
        <taxon>Dikarya</taxon>
        <taxon>Ascomycota</taxon>
        <taxon>Pezizomycotina</taxon>
        <taxon>Sordariomycetes</taxon>
        <taxon>Hypocreomycetidae</taxon>
        <taxon>Hypocreales</taxon>
        <taxon>Clavicipitaceae</taxon>
        <taxon>Epichloe</taxon>
    </lineage>
</organism>
<dbReference type="Proteomes" id="UP000594364">
    <property type="component" value="Chromosome 5"/>
</dbReference>
<keyword evidence="4" id="KW-1185">Reference proteome</keyword>
<protein>
    <recommendedName>
        <fullName evidence="2">NWD NACHT-NTPase N-terminal domain-containing protein</fullName>
    </recommendedName>
</protein>
<feature type="compositionally biased region" description="Low complexity" evidence="1">
    <location>
        <begin position="70"/>
        <end position="79"/>
    </location>
</feature>
<dbReference type="EMBL" id="CP031389">
    <property type="protein sequence ID" value="QPH10595.1"/>
    <property type="molecule type" value="Genomic_DNA"/>
</dbReference>
<dbReference type="OrthoDB" id="4919232at2759"/>
<evidence type="ECO:0000313" key="4">
    <source>
        <dbReference type="Proteomes" id="UP000594364"/>
    </source>
</evidence>
<feature type="compositionally biased region" description="Low complexity" evidence="1">
    <location>
        <begin position="43"/>
        <end position="56"/>
    </location>
</feature>
<feature type="region of interest" description="Disordered" evidence="1">
    <location>
        <begin position="1"/>
        <end position="92"/>
    </location>
</feature>
<dbReference type="InterPro" id="IPR031359">
    <property type="entry name" value="NACHT_N"/>
</dbReference>
<evidence type="ECO:0000313" key="3">
    <source>
        <dbReference type="EMBL" id="QPH10595.1"/>
    </source>
</evidence>
<sequence length="315" mass="34593">MMEAEDNNNHTTGTRTIRKFVGRLRGNSVGAPTTPPRHDNIASSSSSSSSSLRTSSFPIGTPRASQSPDSQSTSSSSSTRNRRGRNGSQAKDAQSCLDLWNAAYDALQDDPSYSGLVVAYENIISQELPHYMKMGGLHSSFRGKPADERQGLLQEITAAGLEKRRASSTSQADDLAKKVLDSARDQTELVASEYNAAFIAWTGFCTLTPLQVPGSWEDHDKFRQNQSATRDMLVKLNGRVLEFEMNCVCATASAWNAGARNVVRWNTMDQLVDSIIKLEEQVIEIVEQNCTAKVRNTLLMQYRDMDIPSSSVEGS</sequence>